<gene>
    <name evidence="8" type="ORF">AMTR_s00019p00255550</name>
</gene>
<dbReference type="GO" id="GO:0010256">
    <property type="term" value="P:endomembrane system organization"/>
    <property type="evidence" value="ECO:0000318"/>
    <property type="project" value="GO_Central"/>
</dbReference>
<comment type="similarity">
    <text evidence="2">Belongs to the plant DMP1 protein family.</text>
</comment>
<organism evidence="8 9">
    <name type="scientific">Amborella trichopoda</name>
    <dbReference type="NCBI Taxonomy" id="13333"/>
    <lineage>
        <taxon>Eukaryota</taxon>
        <taxon>Viridiplantae</taxon>
        <taxon>Streptophyta</taxon>
        <taxon>Embryophyta</taxon>
        <taxon>Tracheophyta</taxon>
        <taxon>Spermatophyta</taxon>
        <taxon>Magnoliopsida</taxon>
        <taxon>Amborellales</taxon>
        <taxon>Amborellaceae</taxon>
        <taxon>Amborella</taxon>
    </lineage>
</organism>
<evidence type="ECO:0000256" key="3">
    <source>
        <dbReference type="ARBA" id="ARBA00022692"/>
    </source>
</evidence>
<evidence type="ECO:0000256" key="4">
    <source>
        <dbReference type="ARBA" id="ARBA00022989"/>
    </source>
</evidence>
<feature type="compositionally biased region" description="Polar residues" evidence="6">
    <location>
        <begin position="26"/>
        <end position="37"/>
    </location>
</feature>
<feature type="transmembrane region" description="Helical" evidence="7">
    <location>
        <begin position="89"/>
        <end position="107"/>
    </location>
</feature>
<dbReference type="HOGENOM" id="CLU_075936_3_0_1"/>
<dbReference type="AlphaFoldDB" id="W1PK42"/>
<dbReference type="EMBL" id="KI393807">
    <property type="protein sequence ID" value="ERN07475.1"/>
    <property type="molecule type" value="Genomic_DNA"/>
</dbReference>
<name>W1PK42_AMBTC</name>
<evidence type="ECO:0000256" key="2">
    <source>
        <dbReference type="ARBA" id="ARBA00008707"/>
    </source>
</evidence>
<sequence length="223" mass="24122">MAESLAHVTEPNIDLVETHPSPKGAETSQVCTHASQGNTPRIASDVRVDKTLASAANLMKLLPTGTVLTFQALSPSFTNRGMCYPANKYLTGALVVLSSLSCFLFSFTDSFKGRDGKVYYGIATFKGMALFNDNERDQGRVIERLSVYRLRRIDVVHACLSVIVFLTLSLGDSNVQHCFFPDAGSNSRALIVNLPLGAGIVSSVVFHLFPTSRRGIGYTDPSA</sequence>
<dbReference type="KEGG" id="atr:18435695"/>
<keyword evidence="5 7" id="KW-0472">Membrane</keyword>
<dbReference type="GO" id="GO:0016020">
    <property type="term" value="C:membrane"/>
    <property type="evidence" value="ECO:0007669"/>
    <property type="project" value="UniProtKB-SubCell"/>
</dbReference>
<evidence type="ECO:0000313" key="8">
    <source>
        <dbReference type="EMBL" id="ERN07475.1"/>
    </source>
</evidence>
<dbReference type="PANTHER" id="PTHR31621">
    <property type="entry name" value="PROTEIN DMP3"/>
    <property type="match status" value="1"/>
</dbReference>
<evidence type="ECO:0000256" key="7">
    <source>
        <dbReference type="SAM" id="Phobius"/>
    </source>
</evidence>
<dbReference type="Pfam" id="PF05078">
    <property type="entry name" value="DUF679"/>
    <property type="match status" value="1"/>
</dbReference>
<dbReference type="InterPro" id="IPR007770">
    <property type="entry name" value="DMP"/>
</dbReference>
<evidence type="ECO:0000313" key="9">
    <source>
        <dbReference type="Proteomes" id="UP000017836"/>
    </source>
</evidence>
<evidence type="ECO:0000256" key="6">
    <source>
        <dbReference type="SAM" id="MobiDB-lite"/>
    </source>
</evidence>
<evidence type="ECO:0008006" key="10">
    <source>
        <dbReference type="Google" id="ProtNLM"/>
    </source>
</evidence>
<evidence type="ECO:0000256" key="5">
    <source>
        <dbReference type="ARBA" id="ARBA00023136"/>
    </source>
</evidence>
<reference evidence="9" key="1">
    <citation type="journal article" date="2013" name="Science">
        <title>The Amborella genome and the evolution of flowering plants.</title>
        <authorList>
            <consortium name="Amborella Genome Project"/>
        </authorList>
    </citation>
    <scope>NUCLEOTIDE SEQUENCE [LARGE SCALE GENOMIC DNA]</scope>
</reference>
<feature type="transmembrane region" description="Helical" evidence="7">
    <location>
        <begin position="190"/>
        <end position="209"/>
    </location>
</feature>
<dbReference type="Gramene" id="ERN07475">
    <property type="protein sequence ID" value="ERN07475"/>
    <property type="gene ID" value="AMTR_s00019p00255550"/>
</dbReference>
<feature type="transmembrane region" description="Helical" evidence="7">
    <location>
        <begin position="153"/>
        <end position="170"/>
    </location>
</feature>
<comment type="subcellular location">
    <subcellularLocation>
        <location evidence="1">Membrane</location>
        <topology evidence="1">Multi-pass membrane protein</topology>
    </subcellularLocation>
</comment>
<dbReference type="PANTHER" id="PTHR31621:SF5">
    <property type="entry name" value="PROTEIN DMP10"/>
    <property type="match status" value="1"/>
</dbReference>
<feature type="region of interest" description="Disordered" evidence="6">
    <location>
        <begin position="1"/>
        <end position="37"/>
    </location>
</feature>
<evidence type="ECO:0000256" key="1">
    <source>
        <dbReference type="ARBA" id="ARBA00004141"/>
    </source>
</evidence>
<protein>
    <recommendedName>
        <fullName evidence="10">DUF679 domain-containing protein</fullName>
    </recommendedName>
</protein>
<proteinExistence type="inferred from homology"/>
<keyword evidence="9" id="KW-1185">Reference proteome</keyword>
<accession>W1PK42</accession>
<dbReference type="Proteomes" id="UP000017836">
    <property type="component" value="Unassembled WGS sequence"/>
</dbReference>
<dbReference type="GO" id="GO:0005737">
    <property type="term" value="C:cytoplasm"/>
    <property type="evidence" value="ECO:0007669"/>
    <property type="project" value="UniProtKB-ARBA"/>
</dbReference>
<dbReference type="eggNOG" id="ENOG502S0I6">
    <property type="taxonomic scope" value="Eukaryota"/>
</dbReference>
<dbReference type="OrthoDB" id="657601at2759"/>
<keyword evidence="3 7" id="KW-0812">Transmembrane</keyword>
<keyword evidence="4 7" id="KW-1133">Transmembrane helix</keyword>
<dbReference type="OMA" id="CLPSNRD"/>